<dbReference type="Gene3D" id="3.40.50.150">
    <property type="entry name" value="Vaccinia Virus protein VP39"/>
    <property type="match status" value="1"/>
</dbReference>
<dbReference type="Gene3D" id="3.40.1010.10">
    <property type="entry name" value="Cobalt-precorrin-4 Transmethylase, Domain 1"/>
    <property type="match status" value="1"/>
</dbReference>
<dbReference type="InterPro" id="IPR000878">
    <property type="entry name" value="4pyrrol_Mease"/>
</dbReference>
<feature type="domain" description="Tetrapyrrole methylase" evidence="6">
    <location>
        <begin position="11"/>
        <end position="193"/>
    </location>
</feature>
<dbReference type="NCBIfam" id="TIGR02469">
    <property type="entry name" value="CbiT"/>
    <property type="match status" value="1"/>
</dbReference>
<dbReference type="SUPFAM" id="SSF53335">
    <property type="entry name" value="S-adenosyl-L-methionine-dependent methyltransferases"/>
    <property type="match status" value="1"/>
</dbReference>
<dbReference type="InterPro" id="IPR006365">
    <property type="entry name" value="Cbl_synth_CobL"/>
</dbReference>
<dbReference type="InterPro" id="IPR029063">
    <property type="entry name" value="SAM-dependent_MTases_sf"/>
</dbReference>
<dbReference type="GO" id="GO:0009236">
    <property type="term" value="P:cobalamin biosynthetic process"/>
    <property type="evidence" value="ECO:0007669"/>
    <property type="project" value="UniProtKB-UniPathway"/>
</dbReference>
<evidence type="ECO:0000256" key="4">
    <source>
        <dbReference type="ARBA" id="ARBA00022679"/>
    </source>
</evidence>
<dbReference type="InterPro" id="IPR012818">
    <property type="entry name" value="CbiE"/>
</dbReference>
<keyword evidence="5" id="KW-0949">S-adenosyl-L-methionine</keyword>
<dbReference type="RefSeq" id="WP_069440430.1">
    <property type="nucleotide sequence ID" value="NZ_LPWF01000002.1"/>
</dbReference>
<gene>
    <name evidence="7" type="ORF">AUC69_00350</name>
</gene>
<sequence length="408" mass="42382">MPDPAPIGRWLSIVGIGEDGAQGLSPVARDLVAGADMVFGGARHLALAASVIRGEAKPWPSPFAQAVDAVLAERGRRVCVLASGDPFFYGVGSTLAAHIPPEETFVVPAPSSFSLAASRMGWPLPETVLVSLHGRALDRIRPHLHPGARILALTSDGDGPAALAQLLTEIGFGRSRLTVLEALGGEHERVRAAQADGFDLEDIAALNIVAVDVAAAANARIIAYTPGLADDLFEHDGQITKREIRAMTLSALAPCRGALLWDVGAGAGSIGIEWMLADPSLRAIAIEANADRAARIGRNAAAFGVPDLAVIQGRAPDSLTGLAAPDAIFVGGGGSVPGVLETCLTALRPGGRLVANAVTLETEADLMARHESLGGDLVRVAVSRADRVGGKTGWRPAMPVTQWIWRKT</sequence>
<name>A0A1E3W884_9HYPH</name>
<keyword evidence="3 7" id="KW-0489">Methyltransferase</keyword>
<evidence type="ECO:0000256" key="1">
    <source>
        <dbReference type="ARBA" id="ARBA00004953"/>
    </source>
</evidence>
<proteinExistence type="predicted"/>
<dbReference type="GO" id="GO:0032259">
    <property type="term" value="P:methylation"/>
    <property type="evidence" value="ECO:0007669"/>
    <property type="project" value="UniProtKB-KW"/>
</dbReference>
<evidence type="ECO:0000256" key="5">
    <source>
        <dbReference type="ARBA" id="ARBA00022691"/>
    </source>
</evidence>
<evidence type="ECO:0000256" key="3">
    <source>
        <dbReference type="ARBA" id="ARBA00022603"/>
    </source>
</evidence>
<dbReference type="InterPro" id="IPR014776">
    <property type="entry name" value="4pyrrole_Mease_sub2"/>
</dbReference>
<dbReference type="CDD" id="cd11644">
    <property type="entry name" value="Precorrin-6Y-MT"/>
    <property type="match status" value="1"/>
</dbReference>
<dbReference type="PANTHER" id="PTHR43182">
    <property type="entry name" value="COBALT-PRECORRIN-6B C(15)-METHYLTRANSFERASE (DECARBOXYLATING)"/>
    <property type="match status" value="1"/>
</dbReference>
<accession>A0A1E3W884</accession>
<dbReference type="CDD" id="cd02440">
    <property type="entry name" value="AdoMet_MTases"/>
    <property type="match status" value="1"/>
</dbReference>
<dbReference type="GO" id="GO:0008276">
    <property type="term" value="F:protein methyltransferase activity"/>
    <property type="evidence" value="ECO:0007669"/>
    <property type="project" value="InterPro"/>
</dbReference>
<dbReference type="Proteomes" id="UP000094472">
    <property type="component" value="Unassembled WGS sequence"/>
</dbReference>
<evidence type="ECO:0000313" key="7">
    <source>
        <dbReference type="EMBL" id="ODS02024.1"/>
    </source>
</evidence>
<dbReference type="Gene3D" id="3.30.950.10">
    <property type="entry name" value="Methyltransferase, Cobalt-precorrin-4 Transmethylase, Domain 2"/>
    <property type="match status" value="1"/>
</dbReference>
<dbReference type="STRING" id="1774969.AUC69_00350"/>
<keyword evidence="8" id="KW-1185">Reference proteome</keyword>
<protein>
    <submittedName>
        <fullName evidence="7">Precorrin-6Y methyltransferase</fullName>
    </submittedName>
</protein>
<dbReference type="InterPro" id="IPR014008">
    <property type="entry name" value="Cbl_synth_MTase_CbiT"/>
</dbReference>
<keyword evidence="2" id="KW-0169">Cobalamin biosynthesis</keyword>
<comment type="caution">
    <text evidence="7">The sequence shown here is derived from an EMBL/GenBank/DDBJ whole genome shotgun (WGS) entry which is preliminary data.</text>
</comment>
<dbReference type="EMBL" id="LPWF01000002">
    <property type="protein sequence ID" value="ODS02024.1"/>
    <property type="molecule type" value="Genomic_DNA"/>
</dbReference>
<dbReference type="InterPro" id="IPR050714">
    <property type="entry name" value="Cobalamin_biosynth_MTase"/>
</dbReference>
<evidence type="ECO:0000313" key="8">
    <source>
        <dbReference type="Proteomes" id="UP000094472"/>
    </source>
</evidence>
<evidence type="ECO:0000256" key="2">
    <source>
        <dbReference type="ARBA" id="ARBA00022573"/>
    </source>
</evidence>
<dbReference type="OrthoDB" id="9787825at2"/>
<dbReference type="InterPro" id="IPR035996">
    <property type="entry name" value="4pyrrol_Methylase_sf"/>
</dbReference>
<evidence type="ECO:0000259" key="6">
    <source>
        <dbReference type="Pfam" id="PF00590"/>
    </source>
</evidence>
<organism evidence="7 8">
    <name type="scientific">Methyloceanibacter superfactus</name>
    <dbReference type="NCBI Taxonomy" id="1774969"/>
    <lineage>
        <taxon>Bacteria</taxon>
        <taxon>Pseudomonadati</taxon>
        <taxon>Pseudomonadota</taxon>
        <taxon>Alphaproteobacteria</taxon>
        <taxon>Hyphomicrobiales</taxon>
        <taxon>Hyphomicrobiaceae</taxon>
        <taxon>Methyloceanibacter</taxon>
    </lineage>
</organism>
<keyword evidence="4 7" id="KW-0808">Transferase</keyword>
<dbReference type="UniPathway" id="UPA00148"/>
<dbReference type="PANTHER" id="PTHR43182:SF1">
    <property type="entry name" value="COBALT-PRECORRIN-7 C(5)-METHYLTRANSFERASE"/>
    <property type="match status" value="1"/>
</dbReference>
<comment type="pathway">
    <text evidence="1">Cofactor biosynthesis; adenosylcobalamin biosynthesis.</text>
</comment>
<dbReference type="SUPFAM" id="SSF53790">
    <property type="entry name" value="Tetrapyrrole methylase"/>
    <property type="match status" value="1"/>
</dbReference>
<dbReference type="PIRSF" id="PIRSF036428">
    <property type="entry name" value="CobL"/>
    <property type="match status" value="1"/>
</dbReference>
<dbReference type="NCBIfam" id="TIGR02467">
    <property type="entry name" value="CbiE"/>
    <property type="match status" value="1"/>
</dbReference>
<dbReference type="InterPro" id="IPR014777">
    <property type="entry name" value="4pyrrole_Mease_sub1"/>
</dbReference>
<dbReference type="Pfam" id="PF00590">
    <property type="entry name" value="TP_methylase"/>
    <property type="match status" value="1"/>
</dbReference>
<dbReference type="AlphaFoldDB" id="A0A1E3W884"/>
<reference evidence="7 8" key="1">
    <citation type="journal article" date="2016" name="Environ. Microbiol.">
        <title>New Methyloceanibacter diversity from North Sea sediments includes methanotroph containing solely the soluble methane monooxygenase.</title>
        <authorList>
            <person name="Vekeman B."/>
            <person name="Kerckhof F.M."/>
            <person name="Cremers G."/>
            <person name="de Vos P."/>
            <person name="Vandamme P."/>
            <person name="Boon N."/>
            <person name="Op den Camp H.J."/>
            <person name="Heylen K."/>
        </authorList>
    </citation>
    <scope>NUCLEOTIDE SEQUENCE [LARGE SCALE GENOMIC DNA]</scope>
    <source>
        <strain evidence="7 8">R-67175</strain>
    </source>
</reference>